<dbReference type="InterPro" id="IPR036778">
    <property type="entry name" value="OHCU_decarboxylase_sf"/>
</dbReference>
<sequence>MHIGNAISIVIGEIRTKLIQFGTKYRKKFGFGFITSTDIFLSYQILEEVKTALSYIVQARYDKSFIVELEIASREEFILIERRLTRLWERLARHKIQETPKETEEIVQNLMQDEDLVPADSSDEVVSIEHNASMLTFDLNKTPEENEIF</sequence>
<keyword evidence="2" id="KW-1185">Reference proteome</keyword>
<dbReference type="Proteomes" id="UP000289738">
    <property type="component" value="Chromosome B03"/>
</dbReference>
<comment type="caution">
    <text evidence="1">The sequence shown here is derived from an EMBL/GenBank/DDBJ whole genome shotgun (WGS) entry which is preliminary data.</text>
</comment>
<dbReference type="EMBL" id="SDMP01000013">
    <property type="protein sequence ID" value="RYR17153.1"/>
    <property type="molecule type" value="Genomic_DNA"/>
</dbReference>
<protein>
    <recommendedName>
        <fullName evidence="3">Oxo-4-hydroxy-4-carboxy-5-ureidoimidazoline decarboxylase domain-containing protein</fullName>
    </recommendedName>
</protein>
<dbReference type="Gene3D" id="1.10.3330.10">
    <property type="entry name" value="Oxo-4-hydroxy-4-carboxy-5-ureidoimidazoline decarboxylase"/>
    <property type="match status" value="1"/>
</dbReference>
<dbReference type="AlphaFoldDB" id="A0A444ZSH7"/>
<dbReference type="SUPFAM" id="SSF158694">
    <property type="entry name" value="UraD-Like"/>
    <property type="match status" value="1"/>
</dbReference>
<evidence type="ECO:0000313" key="2">
    <source>
        <dbReference type="Proteomes" id="UP000289738"/>
    </source>
</evidence>
<reference evidence="1 2" key="1">
    <citation type="submission" date="2019-01" db="EMBL/GenBank/DDBJ databases">
        <title>Sequencing of cultivated peanut Arachis hypogaea provides insights into genome evolution and oil improvement.</title>
        <authorList>
            <person name="Chen X."/>
        </authorList>
    </citation>
    <scope>NUCLEOTIDE SEQUENCE [LARGE SCALE GENOMIC DNA]</scope>
    <source>
        <strain evidence="2">cv. Fuhuasheng</strain>
        <tissue evidence="1">Leaves</tissue>
    </source>
</reference>
<evidence type="ECO:0000313" key="1">
    <source>
        <dbReference type="EMBL" id="RYR17153.1"/>
    </source>
</evidence>
<accession>A0A444ZSH7</accession>
<proteinExistence type="predicted"/>
<gene>
    <name evidence="1" type="ORF">Ahy_B03g061939</name>
</gene>
<evidence type="ECO:0008006" key="3">
    <source>
        <dbReference type="Google" id="ProtNLM"/>
    </source>
</evidence>
<organism evidence="1 2">
    <name type="scientific">Arachis hypogaea</name>
    <name type="common">Peanut</name>
    <dbReference type="NCBI Taxonomy" id="3818"/>
    <lineage>
        <taxon>Eukaryota</taxon>
        <taxon>Viridiplantae</taxon>
        <taxon>Streptophyta</taxon>
        <taxon>Embryophyta</taxon>
        <taxon>Tracheophyta</taxon>
        <taxon>Spermatophyta</taxon>
        <taxon>Magnoliopsida</taxon>
        <taxon>eudicotyledons</taxon>
        <taxon>Gunneridae</taxon>
        <taxon>Pentapetalae</taxon>
        <taxon>rosids</taxon>
        <taxon>fabids</taxon>
        <taxon>Fabales</taxon>
        <taxon>Fabaceae</taxon>
        <taxon>Papilionoideae</taxon>
        <taxon>50 kb inversion clade</taxon>
        <taxon>dalbergioids sensu lato</taxon>
        <taxon>Dalbergieae</taxon>
        <taxon>Pterocarpus clade</taxon>
        <taxon>Arachis</taxon>
    </lineage>
</organism>
<name>A0A444ZSH7_ARAHY</name>